<evidence type="ECO:0000313" key="2">
    <source>
        <dbReference type="EMBL" id="JAD39652.1"/>
    </source>
</evidence>
<reference evidence="2" key="2">
    <citation type="journal article" date="2015" name="Data Brief">
        <title>Shoot transcriptome of the giant reed, Arundo donax.</title>
        <authorList>
            <person name="Barrero R.A."/>
            <person name="Guerrero F.D."/>
            <person name="Moolhuijzen P."/>
            <person name="Goolsby J.A."/>
            <person name="Tidwell J."/>
            <person name="Bellgard S.E."/>
            <person name="Bellgard M.I."/>
        </authorList>
    </citation>
    <scope>NUCLEOTIDE SEQUENCE</scope>
    <source>
        <tissue evidence="2">Shoot tissue taken approximately 20 cm above the soil surface</tissue>
    </source>
</reference>
<reference evidence="2" key="1">
    <citation type="submission" date="2014-09" db="EMBL/GenBank/DDBJ databases">
        <authorList>
            <person name="Magalhaes I.L.F."/>
            <person name="Oliveira U."/>
            <person name="Santos F.R."/>
            <person name="Vidigal T.H.D.A."/>
            <person name="Brescovit A.D."/>
            <person name="Santos A.J."/>
        </authorList>
    </citation>
    <scope>NUCLEOTIDE SEQUENCE</scope>
    <source>
        <tissue evidence="2">Shoot tissue taken approximately 20 cm above the soil surface</tissue>
    </source>
</reference>
<organism evidence="2">
    <name type="scientific">Arundo donax</name>
    <name type="common">Giant reed</name>
    <name type="synonym">Donax arundinaceus</name>
    <dbReference type="NCBI Taxonomy" id="35708"/>
    <lineage>
        <taxon>Eukaryota</taxon>
        <taxon>Viridiplantae</taxon>
        <taxon>Streptophyta</taxon>
        <taxon>Embryophyta</taxon>
        <taxon>Tracheophyta</taxon>
        <taxon>Spermatophyta</taxon>
        <taxon>Magnoliopsida</taxon>
        <taxon>Liliopsida</taxon>
        <taxon>Poales</taxon>
        <taxon>Poaceae</taxon>
        <taxon>PACMAD clade</taxon>
        <taxon>Arundinoideae</taxon>
        <taxon>Arundineae</taxon>
        <taxon>Arundo</taxon>
    </lineage>
</organism>
<dbReference type="AlphaFoldDB" id="A0A0A8ZXZ4"/>
<name>A0A0A8ZXZ4_ARUDO</name>
<feature type="compositionally biased region" description="Basic residues" evidence="1">
    <location>
        <begin position="13"/>
        <end position="22"/>
    </location>
</feature>
<feature type="region of interest" description="Disordered" evidence="1">
    <location>
        <begin position="1"/>
        <end position="22"/>
    </location>
</feature>
<dbReference type="EMBL" id="GBRH01258243">
    <property type="protein sequence ID" value="JAD39652.1"/>
    <property type="molecule type" value="Transcribed_RNA"/>
</dbReference>
<evidence type="ECO:0000256" key="1">
    <source>
        <dbReference type="SAM" id="MobiDB-lite"/>
    </source>
</evidence>
<sequence>MEGQTGKGTSIQGKRKKMDSGF</sequence>
<accession>A0A0A8ZXZ4</accession>
<proteinExistence type="predicted"/>
<protein>
    <submittedName>
        <fullName evidence="2">Uncharacterized protein</fullName>
    </submittedName>
</protein>